<dbReference type="OrthoDB" id="5901192at2"/>
<dbReference type="InterPro" id="IPR012160">
    <property type="entry name" value="LtaS-like"/>
</dbReference>
<evidence type="ECO:0000256" key="2">
    <source>
        <dbReference type="ARBA" id="ARBA00004936"/>
    </source>
</evidence>
<evidence type="ECO:0000313" key="13">
    <source>
        <dbReference type="EMBL" id="SMC18824.1"/>
    </source>
</evidence>
<name>A0A1W1X4E0_9CLOT</name>
<keyword evidence="9" id="KW-0479">Metal-binding</keyword>
<dbReference type="Proteomes" id="UP000192468">
    <property type="component" value="Unassembled WGS sequence"/>
</dbReference>
<keyword evidence="7 11" id="KW-0472">Membrane</keyword>
<evidence type="ECO:0000256" key="3">
    <source>
        <dbReference type="ARBA" id="ARBA00009983"/>
    </source>
</evidence>
<dbReference type="Pfam" id="PF00884">
    <property type="entry name" value="Sulfatase"/>
    <property type="match status" value="1"/>
</dbReference>
<evidence type="ECO:0000256" key="1">
    <source>
        <dbReference type="ARBA" id="ARBA00004651"/>
    </source>
</evidence>
<evidence type="ECO:0000256" key="5">
    <source>
        <dbReference type="ARBA" id="ARBA00022692"/>
    </source>
</evidence>
<dbReference type="AlphaFoldDB" id="A0A1W1X4E0"/>
<keyword evidence="13" id="KW-0808">Transferase</keyword>
<dbReference type="PIRSF" id="PIRSF005091">
    <property type="entry name" value="Mmb_sulf_HI1246"/>
    <property type="match status" value="1"/>
</dbReference>
<feature type="binding site" evidence="10">
    <location>
        <position position="480"/>
    </location>
    <ligand>
        <name>Mn(2+)</name>
        <dbReference type="ChEBI" id="CHEBI:29035"/>
    </ligand>
</feature>
<evidence type="ECO:0000256" key="8">
    <source>
        <dbReference type="PIRSR" id="PIRSR005091-1"/>
    </source>
</evidence>
<evidence type="ECO:0000256" key="4">
    <source>
        <dbReference type="ARBA" id="ARBA00022475"/>
    </source>
</evidence>
<dbReference type="InterPro" id="IPR017850">
    <property type="entry name" value="Alkaline_phosphatase_core_sf"/>
</dbReference>
<evidence type="ECO:0000259" key="12">
    <source>
        <dbReference type="Pfam" id="PF00884"/>
    </source>
</evidence>
<dbReference type="RefSeq" id="WP_084113846.1">
    <property type="nucleotide sequence ID" value="NZ_FWXH01000002.1"/>
</dbReference>
<comment type="pathway">
    <text evidence="2">Cell wall biogenesis; lipoteichoic acid biosynthesis.</text>
</comment>
<dbReference type="Gene3D" id="3.40.720.10">
    <property type="entry name" value="Alkaline Phosphatase, subunit A"/>
    <property type="match status" value="1"/>
</dbReference>
<sequence length="635" mass="72489">MKTTVFKVLNFLKNFILNNIDIIYTIPILTYKAINYDKTISPEYFSYGLIFIPVLVSVIAVSSISLLFKNKGRTRFLYLFNIIMSIIFIADTAYYRYFKDIISISVIRNGVMLGGVQSSLKDVLFPSDFLYLLDCVILFPLIRIYRKHVNRPQLKLVQRFACFLVVFAIGACWDAQRIYKLSVEQPRLISTMFNRLYLDKILGDVNFHVLDAYNVASTKISNMKSIPKSKQDEIKQYLEKKDVPQGTTLAGAGKGKNLIVIQVEALQQFVIGQKINGQEITPNLNKWIGKSLYFNNYYYQVASGTTSDAEFLSLNSLYPAATGAAYYLYPGDTLNSTAKQFNDKGYNTVTLNGYQEGFWNRNVMYKAEDFTNYYAEKAYNIDEQVGLGLSDKSFFNQTFDKMKTFKQPYYSFMITLSSHFPYDDQKGYGNTIDLGKYKGSFIGDYINGIHYTDAQLGMFLDKLDKEGILKNSILVVYGDHYAIPKNEAQGLYDFEGIQNASDLDWNNLQKVPMLIHFPDDANKGVNSIPAGQVDLYPTIANLFNLDRKYMFGTDLINAKNNIVTFRSGSFVANNTFYASYSNTYYDMNTKKTVQPTAEMSKVKTDTLNQLEYNDDILNHNLLKKFIQEDASAGKK</sequence>
<protein>
    <submittedName>
        <fullName evidence="13">Phosphoglycerol transferase MdoB</fullName>
    </submittedName>
</protein>
<evidence type="ECO:0000256" key="6">
    <source>
        <dbReference type="ARBA" id="ARBA00022989"/>
    </source>
</evidence>
<evidence type="ECO:0000256" key="9">
    <source>
        <dbReference type="PIRSR" id="PIRSR005091-2"/>
    </source>
</evidence>
<gene>
    <name evidence="13" type="ORF">SAMN02745134_00673</name>
</gene>
<evidence type="ECO:0000256" key="11">
    <source>
        <dbReference type="SAM" id="Phobius"/>
    </source>
</evidence>
<feature type="binding site" evidence="10">
    <location>
        <position position="479"/>
    </location>
    <ligand>
        <name>Mn(2+)</name>
        <dbReference type="ChEBI" id="CHEBI:29035"/>
    </ligand>
</feature>
<dbReference type="PANTHER" id="PTHR47371:SF3">
    <property type="entry name" value="PHOSPHOGLYCEROL TRANSFERASE I"/>
    <property type="match status" value="1"/>
</dbReference>
<comment type="similarity">
    <text evidence="3">Belongs to the LTA synthase family.</text>
</comment>
<dbReference type="InterPro" id="IPR000917">
    <property type="entry name" value="Sulfatase_N"/>
</dbReference>
<dbReference type="PANTHER" id="PTHR47371">
    <property type="entry name" value="LIPOTEICHOIC ACID SYNTHASE"/>
    <property type="match status" value="1"/>
</dbReference>
<evidence type="ECO:0000256" key="10">
    <source>
        <dbReference type="PIRSR" id="PIRSR005091-3"/>
    </source>
</evidence>
<dbReference type="EMBL" id="FWXH01000002">
    <property type="protein sequence ID" value="SMC18824.1"/>
    <property type="molecule type" value="Genomic_DNA"/>
</dbReference>
<keyword evidence="14" id="KW-1185">Reference proteome</keyword>
<keyword evidence="6 11" id="KW-1133">Transmembrane helix</keyword>
<dbReference type="Gene3D" id="3.30.1120.170">
    <property type="match status" value="1"/>
</dbReference>
<evidence type="ECO:0000313" key="14">
    <source>
        <dbReference type="Proteomes" id="UP000192468"/>
    </source>
</evidence>
<dbReference type="STRING" id="1121291.SAMN02745134_00673"/>
<feature type="binding site" evidence="10">
    <location>
        <position position="264"/>
    </location>
    <ligand>
        <name>Mn(2+)</name>
        <dbReference type="ChEBI" id="CHEBI:29035"/>
    </ligand>
</feature>
<feature type="binding site" evidence="9">
    <location>
        <position position="419"/>
    </location>
    <ligand>
        <name>substrate</name>
    </ligand>
</feature>
<feature type="transmembrane region" description="Helical" evidence="11">
    <location>
        <begin position="157"/>
        <end position="176"/>
    </location>
</feature>
<keyword evidence="5 11" id="KW-0812">Transmembrane</keyword>
<dbReference type="GO" id="GO:0016740">
    <property type="term" value="F:transferase activity"/>
    <property type="evidence" value="ECO:0007669"/>
    <property type="project" value="UniProtKB-KW"/>
</dbReference>
<feature type="transmembrane region" description="Helical" evidence="11">
    <location>
        <begin position="44"/>
        <end position="68"/>
    </location>
</feature>
<keyword evidence="9" id="KW-0464">Manganese</keyword>
<feature type="binding site" evidence="10">
    <location>
        <position position="306"/>
    </location>
    <ligand>
        <name>Mn(2+)</name>
        <dbReference type="ChEBI" id="CHEBI:29035"/>
    </ligand>
</feature>
<feature type="transmembrane region" description="Helical" evidence="11">
    <location>
        <begin position="75"/>
        <end position="95"/>
    </location>
</feature>
<reference evidence="13 14" key="1">
    <citation type="submission" date="2017-04" db="EMBL/GenBank/DDBJ databases">
        <authorList>
            <person name="Afonso C.L."/>
            <person name="Miller P.J."/>
            <person name="Scott M.A."/>
            <person name="Spackman E."/>
            <person name="Goraichik I."/>
            <person name="Dimitrov K.M."/>
            <person name="Suarez D.L."/>
            <person name="Swayne D.E."/>
        </authorList>
    </citation>
    <scope>NUCLEOTIDE SEQUENCE [LARGE SCALE GENOMIC DNA]</scope>
    <source>
        <strain evidence="13 14">DSM 12555</strain>
    </source>
</reference>
<feature type="domain" description="Sulfatase N-terminal" evidence="12">
    <location>
        <begin position="256"/>
        <end position="544"/>
    </location>
</feature>
<keyword evidence="4" id="KW-1003">Cell membrane</keyword>
<comment type="subcellular location">
    <subcellularLocation>
        <location evidence="1">Cell membrane</location>
        <topology evidence="1">Multi-pass membrane protein</topology>
    </subcellularLocation>
</comment>
<dbReference type="GO" id="GO:0046872">
    <property type="term" value="F:metal ion binding"/>
    <property type="evidence" value="ECO:0007669"/>
    <property type="project" value="UniProtKB-KW"/>
</dbReference>
<dbReference type="InterPro" id="IPR050448">
    <property type="entry name" value="OpgB/LTA_synthase_biosynth"/>
</dbReference>
<dbReference type="SUPFAM" id="SSF53649">
    <property type="entry name" value="Alkaline phosphatase-like"/>
    <property type="match status" value="1"/>
</dbReference>
<dbReference type="CDD" id="cd16015">
    <property type="entry name" value="LTA_synthase"/>
    <property type="match status" value="1"/>
</dbReference>
<feature type="transmembrane region" description="Helical" evidence="11">
    <location>
        <begin position="129"/>
        <end position="145"/>
    </location>
</feature>
<accession>A0A1W1X4E0</accession>
<proteinExistence type="inferred from homology"/>
<dbReference type="GO" id="GO:0005886">
    <property type="term" value="C:plasma membrane"/>
    <property type="evidence" value="ECO:0007669"/>
    <property type="project" value="UniProtKB-SubCell"/>
</dbReference>
<feature type="active site" evidence="8">
    <location>
        <position position="306"/>
    </location>
</feature>
<evidence type="ECO:0000256" key="7">
    <source>
        <dbReference type="ARBA" id="ARBA00023136"/>
    </source>
</evidence>
<organism evidence="13 14">
    <name type="scientific">Clostridium acidisoli DSM 12555</name>
    <dbReference type="NCBI Taxonomy" id="1121291"/>
    <lineage>
        <taxon>Bacteria</taxon>
        <taxon>Bacillati</taxon>
        <taxon>Bacillota</taxon>
        <taxon>Clostridia</taxon>
        <taxon>Eubacteriales</taxon>
        <taxon>Clostridiaceae</taxon>
        <taxon>Clostridium</taxon>
    </lineage>
</organism>